<evidence type="ECO:0000313" key="2">
    <source>
        <dbReference type="Proteomes" id="UP000542776"/>
    </source>
</evidence>
<name>A0A7W6H934_9HYPH</name>
<dbReference type="Proteomes" id="UP000542776">
    <property type="component" value="Unassembled WGS sequence"/>
</dbReference>
<comment type="caution">
    <text evidence="1">The sequence shown here is derived from an EMBL/GenBank/DDBJ whole genome shotgun (WGS) entry which is preliminary data.</text>
</comment>
<dbReference type="EMBL" id="JACIEK010000035">
    <property type="protein sequence ID" value="MBB4000861.1"/>
    <property type="molecule type" value="Genomic_DNA"/>
</dbReference>
<reference evidence="1 2" key="1">
    <citation type="submission" date="2020-08" db="EMBL/GenBank/DDBJ databases">
        <title>Genomic Encyclopedia of Type Strains, Phase IV (KMG-IV): sequencing the most valuable type-strain genomes for metagenomic binning, comparative biology and taxonomic classification.</title>
        <authorList>
            <person name="Goeker M."/>
        </authorList>
    </citation>
    <scope>NUCLEOTIDE SEQUENCE [LARGE SCALE GENOMIC DNA]</scope>
    <source>
        <strain evidence="1 2">DSM 102238</strain>
    </source>
</reference>
<proteinExistence type="predicted"/>
<organism evidence="1 2">
    <name type="scientific">Aureimonas pseudogalii</name>
    <dbReference type="NCBI Taxonomy" id="1744844"/>
    <lineage>
        <taxon>Bacteria</taxon>
        <taxon>Pseudomonadati</taxon>
        <taxon>Pseudomonadota</taxon>
        <taxon>Alphaproteobacteria</taxon>
        <taxon>Hyphomicrobiales</taxon>
        <taxon>Aurantimonadaceae</taxon>
        <taxon>Aureimonas</taxon>
    </lineage>
</organism>
<protein>
    <submittedName>
        <fullName evidence="1">Uncharacterized protein</fullName>
    </submittedName>
</protein>
<accession>A0A7W6H934</accession>
<dbReference type="AlphaFoldDB" id="A0A7W6H934"/>
<sequence length="103" mass="11758">MPSESRRSRTPARLPWRSRLFQLFPPNCQFPDLCRSFDAFEVRTPGFHLVDPGEGSLRLSKTIENRFDVPTTPLVEVLSVPKVNCDRNRPSVVEHEKPVLVGT</sequence>
<gene>
    <name evidence="1" type="ORF">GGR04_004742</name>
</gene>
<evidence type="ECO:0000313" key="1">
    <source>
        <dbReference type="EMBL" id="MBB4000861.1"/>
    </source>
</evidence>
<dbReference type="RefSeq" id="WP_183202928.1">
    <property type="nucleotide sequence ID" value="NZ_JACIEK010000035.1"/>
</dbReference>
<keyword evidence="2" id="KW-1185">Reference proteome</keyword>